<evidence type="ECO:0000313" key="1">
    <source>
        <dbReference type="EMBL" id="CAH6723453.1"/>
    </source>
</evidence>
<gene>
    <name evidence="1" type="ORF">CLIB1444_15S01618</name>
</gene>
<protein>
    <submittedName>
        <fullName evidence="1">Uncharacterized protein</fullName>
    </submittedName>
</protein>
<dbReference type="EMBL" id="CALSDN010000015">
    <property type="protein sequence ID" value="CAH6723453.1"/>
    <property type="molecule type" value="Genomic_DNA"/>
</dbReference>
<sequence>MIDDNSKLNKYKEKRGIGGSALKRIQSGNDSDRYEKDEDVGRLFNSHSSVFNALTNPDLELSPDLRNHDLSKMPTNNSEKYYIDESWQNLNDSFFRNLSQSPLIPQIIRPSSLLSITTDEDRRDDNEETKVKDDTVLLDSMVFETDEEEDFKDTFIMPKMSMSSSNLSICTIANFPKSEISDLLESSKDHDIFHVNIKNFNQKNIKKIKSSNLIFVINDGSNKLVDFSKKIFEGEDLTFSDSKITIVNMITVNYFSNLFDLINNFKPFQIWKTSSVNSSKLIKEFNEFINSEISHKSLPGEINESSVYSSLITTTNSGKNYKFLEKKFKNDLFVNSNNVDPLQLKKFQIFNNILNKSLNDDEPNESFNKLYMLASFTIGISLGFTLANILSKYFTFYLSQDLITPLEEPLSVAHKQVDLKSVVDNVKLNVINLFNSNIIDEFSRCFFSLLDNLKFTGGFLINYASSGLDKLMTIV</sequence>
<evidence type="ECO:0000313" key="2">
    <source>
        <dbReference type="Proteomes" id="UP001152531"/>
    </source>
</evidence>
<organism evidence="1 2">
    <name type="scientific">[Candida] jaroonii</name>
    <dbReference type="NCBI Taxonomy" id="467808"/>
    <lineage>
        <taxon>Eukaryota</taxon>
        <taxon>Fungi</taxon>
        <taxon>Dikarya</taxon>
        <taxon>Ascomycota</taxon>
        <taxon>Saccharomycotina</taxon>
        <taxon>Pichiomycetes</taxon>
        <taxon>Debaryomycetaceae</taxon>
        <taxon>Yamadazyma</taxon>
    </lineage>
</organism>
<keyword evidence="2" id="KW-1185">Reference proteome</keyword>
<proteinExistence type="predicted"/>
<dbReference type="Proteomes" id="UP001152531">
    <property type="component" value="Unassembled WGS sequence"/>
</dbReference>
<accession>A0ACA9YEG5</accession>
<name>A0ACA9YEG5_9ASCO</name>
<comment type="caution">
    <text evidence="1">The sequence shown here is derived from an EMBL/GenBank/DDBJ whole genome shotgun (WGS) entry which is preliminary data.</text>
</comment>
<reference evidence="1" key="1">
    <citation type="submission" date="2022-06" db="EMBL/GenBank/DDBJ databases">
        <authorList>
            <person name="Legras J.-L."/>
            <person name="Devillers H."/>
            <person name="Grondin C."/>
        </authorList>
    </citation>
    <scope>NUCLEOTIDE SEQUENCE</scope>
    <source>
        <strain evidence="1">CLIB 1444</strain>
    </source>
</reference>